<keyword evidence="2" id="KW-1185">Reference proteome</keyword>
<dbReference type="EMBL" id="JANPWB010000012">
    <property type="protein sequence ID" value="KAJ1118281.1"/>
    <property type="molecule type" value="Genomic_DNA"/>
</dbReference>
<sequence length="137" mass="15121">MRGGMIAETCCNCECTDTKSYALNDLFLASLIHGDVNLVLRQMENTLRNHTSQFEKVLQAIVETRTTLESKIGAVVADVGLLRADQRVLADRVSEMQKDLGGLALQEKETITSLPRNTLIMEDGTYIAGFWGRVCLG</sequence>
<gene>
    <name evidence="1" type="ORF">NDU88_006476</name>
</gene>
<dbReference type="AlphaFoldDB" id="A0AAV7NQA9"/>
<reference evidence="1" key="1">
    <citation type="journal article" date="2022" name="bioRxiv">
        <title>Sequencing and chromosome-scale assembly of the giantPleurodeles waltlgenome.</title>
        <authorList>
            <person name="Brown T."/>
            <person name="Elewa A."/>
            <person name="Iarovenko S."/>
            <person name="Subramanian E."/>
            <person name="Araus A.J."/>
            <person name="Petzold A."/>
            <person name="Susuki M."/>
            <person name="Suzuki K.-i.T."/>
            <person name="Hayashi T."/>
            <person name="Toyoda A."/>
            <person name="Oliveira C."/>
            <person name="Osipova E."/>
            <person name="Leigh N.D."/>
            <person name="Simon A."/>
            <person name="Yun M.H."/>
        </authorList>
    </citation>
    <scope>NUCLEOTIDE SEQUENCE</scope>
    <source>
        <strain evidence="1">20211129_DDA</strain>
        <tissue evidence="1">Liver</tissue>
    </source>
</reference>
<evidence type="ECO:0000313" key="1">
    <source>
        <dbReference type="EMBL" id="KAJ1118281.1"/>
    </source>
</evidence>
<proteinExistence type="predicted"/>
<organism evidence="1 2">
    <name type="scientific">Pleurodeles waltl</name>
    <name type="common">Iberian ribbed newt</name>
    <dbReference type="NCBI Taxonomy" id="8319"/>
    <lineage>
        <taxon>Eukaryota</taxon>
        <taxon>Metazoa</taxon>
        <taxon>Chordata</taxon>
        <taxon>Craniata</taxon>
        <taxon>Vertebrata</taxon>
        <taxon>Euteleostomi</taxon>
        <taxon>Amphibia</taxon>
        <taxon>Batrachia</taxon>
        <taxon>Caudata</taxon>
        <taxon>Salamandroidea</taxon>
        <taxon>Salamandridae</taxon>
        <taxon>Pleurodelinae</taxon>
        <taxon>Pleurodeles</taxon>
    </lineage>
</organism>
<protein>
    <submittedName>
        <fullName evidence="1">Uncharacterized protein</fullName>
    </submittedName>
</protein>
<evidence type="ECO:0000313" key="2">
    <source>
        <dbReference type="Proteomes" id="UP001066276"/>
    </source>
</evidence>
<dbReference type="Proteomes" id="UP001066276">
    <property type="component" value="Chromosome 8"/>
</dbReference>
<accession>A0AAV7NQA9</accession>
<name>A0AAV7NQA9_PLEWA</name>
<comment type="caution">
    <text evidence="1">The sequence shown here is derived from an EMBL/GenBank/DDBJ whole genome shotgun (WGS) entry which is preliminary data.</text>
</comment>